<keyword evidence="3" id="KW-0804">Transcription</keyword>
<sequence>MIESPCIAGDTPISETGIGYTLSLINGRYKIMILYWLSVNSVMRFNQLKRHIEKISFKTLSNTLKELERDELVIRKEYPQIPPKVEYRLSMRGRSLLPIIDAMCEWGENNR</sequence>
<dbReference type="Gene3D" id="1.10.10.10">
    <property type="entry name" value="Winged helix-like DNA-binding domain superfamily/Winged helix DNA-binding domain"/>
    <property type="match status" value="1"/>
</dbReference>
<dbReference type="InterPro" id="IPR036388">
    <property type="entry name" value="WH-like_DNA-bd_sf"/>
</dbReference>
<dbReference type="InterPro" id="IPR002577">
    <property type="entry name" value="HTH_HxlR"/>
</dbReference>
<dbReference type="PROSITE" id="PS51118">
    <property type="entry name" value="HTH_HXLR"/>
    <property type="match status" value="1"/>
</dbReference>
<dbReference type="PANTHER" id="PTHR33204">
    <property type="entry name" value="TRANSCRIPTIONAL REGULATOR, MARR FAMILY"/>
    <property type="match status" value="1"/>
</dbReference>
<keyword evidence="2" id="KW-0238">DNA-binding</keyword>
<evidence type="ECO:0000256" key="1">
    <source>
        <dbReference type="ARBA" id="ARBA00023015"/>
    </source>
</evidence>
<feature type="domain" description="HTH hxlR-type" evidence="4">
    <location>
        <begin position="11"/>
        <end position="111"/>
    </location>
</feature>
<proteinExistence type="predicted"/>
<dbReference type="Proteomes" id="UP000829542">
    <property type="component" value="Chromosome"/>
</dbReference>
<reference evidence="5 6" key="1">
    <citation type="submission" date="2022-03" db="EMBL/GenBank/DDBJ databases">
        <title>Ignatzschineria rhizosphaerae HR5S32.</title>
        <authorList>
            <person name="Sun J.Q."/>
            <person name="Feng J.Y."/>
        </authorList>
    </citation>
    <scope>NUCLEOTIDE SEQUENCE [LARGE SCALE GENOMIC DNA]</scope>
    <source>
        <strain evidence="5 6">HR5S32</strain>
    </source>
</reference>
<dbReference type="RefSeq" id="WP_242150406.1">
    <property type="nucleotide sequence ID" value="NZ_CP093379.1"/>
</dbReference>
<evidence type="ECO:0000256" key="3">
    <source>
        <dbReference type="ARBA" id="ARBA00023163"/>
    </source>
</evidence>
<gene>
    <name evidence="5" type="ORF">MMG00_01555</name>
</gene>
<dbReference type="InterPro" id="IPR036390">
    <property type="entry name" value="WH_DNA-bd_sf"/>
</dbReference>
<protein>
    <submittedName>
        <fullName evidence="5">Helix-turn-helix transcriptional regulator</fullName>
    </submittedName>
</protein>
<keyword evidence="1" id="KW-0805">Transcription regulation</keyword>
<dbReference type="EMBL" id="CP093379">
    <property type="protein sequence ID" value="UNM96574.1"/>
    <property type="molecule type" value="Genomic_DNA"/>
</dbReference>
<name>A0ABY3X4G1_9GAMM</name>
<accession>A0ABY3X4G1</accession>
<dbReference type="Pfam" id="PF01638">
    <property type="entry name" value="HxlR"/>
    <property type="match status" value="1"/>
</dbReference>
<evidence type="ECO:0000313" key="5">
    <source>
        <dbReference type="EMBL" id="UNM96574.1"/>
    </source>
</evidence>
<dbReference type="SUPFAM" id="SSF46785">
    <property type="entry name" value="Winged helix' DNA-binding domain"/>
    <property type="match status" value="1"/>
</dbReference>
<keyword evidence="6" id="KW-1185">Reference proteome</keyword>
<evidence type="ECO:0000259" key="4">
    <source>
        <dbReference type="PROSITE" id="PS51118"/>
    </source>
</evidence>
<organism evidence="5 6">
    <name type="scientific">Ignatzschineria rhizosphaerae</name>
    <dbReference type="NCBI Taxonomy" id="2923279"/>
    <lineage>
        <taxon>Bacteria</taxon>
        <taxon>Pseudomonadati</taxon>
        <taxon>Pseudomonadota</taxon>
        <taxon>Gammaproteobacteria</taxon>
        <taxon>Cardiobacteriales</taxon>
        <taxon>Ignatzschineriaceae</taxon>
        <taxon>Ignatzschineria</taxon>
    </lineage>
</organism>
<evidence type="ECO:0000313" key="6">
    <source>
        <dbReference type="Proteomes" id="UP000829542"/>
    </source>
</evidence>
<dbReference type="PANTHER" id="PTHR33204:SF29">
    <property type="entry name" value="TRANSCRIPTIONAL REGULATOR"/>
    <property type="match status" value="1"/>
</dbReference>
<evidence type="ECO:0000256" key="2">
    <source>
        <dbReference type="ARBA" id="ARBA00023125"/>
    </source>
</evidence>